<dbReference type="InterPro" id="IPR031304">
    <property type="entry name" value="SLT_2"/>
</dbReference>
<dbReference type="GO" id="GO:0008933">
    <property type="term" value="F:peptidoglycan lytic transglycosylase activity"/>
    <property type="evidence" value="ECO:0007669"/>
    <property type="project" value="TreeGrafter"/>
</dbReference>
<feature type="signal peptide" evidence="2">
    <location>
        <begin position="1"/>
        <end position="43"/>
    </location>
</feature>
<evidence type="ECO:0000313" key="4">
    <source>
        <dbReference type="EMBL" id="PXW94769.1"/>
    </source>
</evidence>
<dbReference type="EMBL" id="QJJS01000012">
    <property type="protein sequence ID" value="PXW94769.1"/>
    <property type="molecule type" value="Genomic_DNA"/>
</dbReference>
<dbReference type="Pfam" id="PF13406">
    <property type="entry name" value="SLT_2"/>
    <property type="match status" value="1"/>
</dbReference>
<dbReference type="InterPro" id="IPR043426">
    <property type="entry name" value="MltB-like"/>
</dbReference>
<dbReference type="Gene3D" id="1.10.8.350">
    <property type="entry name" value="Bacterial muramidase"/>
    <property type="match status" value="1"/>
</dbReference>
<dbReference type="Gene3D" id="1.10.530.10">
    <property type="match status" value="1"/>
</dbReference>
<feature type="active site" evidence="1">
    <location>
        <position position="166"/>
    </location>
</feature>
<evidence type="ECO:0000256" key="1">
    <source>
        <dbReference type="PIRSR" id="PIRSR611757-1"/>
    </source>
</evidence>
<comment type="caution">
    <text evidence="4">The sequence shown here is derived from an EMBL/GenBank/DDBJ whole genome shotgun (WGS) entry which is preliminary data.</text>
</comment>
<dbReference type="RefSeq" id="WP_110401368.1">
    <property type="nucleotide sequence ID" value="NZ_QJJS01000012.1"/>
</dbReference>
<feature type="domain" description="Transglycosylase SLT" evidence="3">
    <location>
        <begin position="81"/>
        <end position="371"/>
    </location>
</feature>
<dbReference type="GO" id="GO:0009253">
    <property type="term" value="P:peptidoglycan catabolic process"/>
    <property type="evidence" value="ECO:0007669"/>
    <property type="project" value="TreeGrafter"/>
</dbReference>
<proteinExistence type="predicted"/>
<reference evidence="4 5" key="1">
    <citation type="submission" date="2018-05" db="EMBL/GenBank/DDBJ databases">
        <title>Genomic Encyclopedia of Type Strains, Phase IV (KMG-IV): sequencing the most valuable type-strain genomes for metagenomic binning, comparative biology and taxonomic classification.</title>
        <authorList>
            <person name="Goeker M."/>
        </authorList>
    </citation>
    <scope>NUCLEOTIDE SEQUENCE [LARGE SCALE GENOMIC DNA]</scope>
    <source>
        <strain evidence="4 5">DSM 566</strain>
    </source>
</reference>
<protein>
    <submittedName>
        <fullName evidence="4">Membrane-bound lytic murein transglycosylase B</fullName>
    </submittedName>
</protein>
<accession>A0A318GXY6</accession>
<dbReference type="CDD" id="cd13399">
    <property type="entry name" value="Slt35-like"/>
    <property type="match status" value="1"/>
</dbReference>
<dbReference type="InterPro" id="IPR023346">
    <property type="entry name" value="Lysozyme-like_dom_sf"/>
</dbReference>
<name>A0A318GXY6_9BURK</name>
<organism evidence="4 5">
    <name type="scientific">Sphaerotilus hippei</name>
    <dbReference type="NCBI Taxonomy" id="744406"/>
    <lineage>
        <taxon>Bacteria</taxon>
        <taxon>Pseudomonadati</taxon>
        <taxon>Pseudomonadota</taxon>
        <taxon>Betaproteobacteria</taxon>
        <taxon>Burkholderiales</taxon>
        <taxon>Sphaerotilaceae</taxon>
        <taxon>Sphaerotilus</taxon>
    </lineage>
</organism>
<sequence length="384" mass="41625">MICHALPRLRRAERPSRSPRRRTLAPRALALSVLLALPWMARAQDGGSAPPSGGTTQERPVELPYGERAEVQAFAAAVGTRHPELEPAAVLRTLAGANYQPSVARLIMPAAQSNARNWSAYRSRMVDPVRVRAGVEFRQRHAGALQRAEQQYGVPADIVVAIIGIETLYGRHTGTFRAIDALSTLAFDFPSGRSDRSAFFRDELEALLVLAAREGVDAAEIRSSYAGALGLPQFMPGSWLQHAVDFDGDGRIDLHRNPVDAIGSVARYLANAGWQRGVPTHYAVQPPADPASLATLLKPDILPSFTAAEFTRLGAVLEPAALAHTGPLALVELRNGLEQPPSHVAGTANFWAVTRYNWSAYYAMAVIELARTITLIDTARQARP</sequence>
<keyword evidence="5" id="KW-1185">Reference proteome</keyword>
<evidence type="ECO:0000259" key="3">
    <source>
        <dbReference type="Pfam" id="PF13406"/>
    </source>
</evidence>
<evidence type="ECO:0000313" key="5">
    <source>
        <dbReference type="Proteomes" id="UP000247811"/>
    </source>
</evidence>
<dbReference type="SUPFAM" id="SSF53955">
    <property type="entry name" value="Lysozyme-like"/>
    <property type="match status" value="1"/>
</dbReference>
<dbReference type="InterPro" id="IPR011757">
    <property type="entry name" value="Lytic_transglycosylase_MltB"/>
</dbReference>
<dbReference type="PANTHER" id="PTHR30163">
    <property type="entry name" value="MEMBRANE-BOUND LYTIC MUREIN TRANSGLYCOSYLASE B"/>
    <property type="match status" value="1"/>
</dbReference>
<evidence type="ECO:0000256" key="2">
    <source>
        <dbReference type="SAM" id="SignalP"/>
    </source>
</evidence>
<dbReference type="NCBIfam" id="TIGR02282">
    <property type="entry name" value="MltB"/>
    <property type="match status" value="1"/>
</dbReference>
<dbReference type="OrthoDB" id="9772911at2"/>
<dbReference type="AlphaFoldDB" id="A0A318GXY6"/>
<feature type="chain" id="PRO_5016449199" evidence="2">
    <location>
        <begin position="44"/>
        <end position="384"/>
    </location>
</feature>
<dbReference type="Proteomes" id="UP000247811">
    <property type="component" value="Unassembled WGS sequence"/>
</dbReference>
<keyword evidence="2" id="KW-0732">Signal</keyword>
<dbReference type="PANTHER" id="PTHR30163:SF9">
    <property type="entry name" value="MEMBRANE-BOUND LYTIC MUREIN TRANSGLYCOSYLASE B"/>
    <property type="match status" value="1"/>
</dbReference>
<gene>
    <name evidence="4" type="ORF">C7444_11285</name>
</gene>